<gene>
    <name evidence="2" type="ORF">FSP39_017139</name>
</gene>
<dbReference type="EMBL" id="VSWD01000011">
    <property type="protein sequence ID" value="KAK3088287.1"/>
    <property type="molecule type" value="Genomic_DNA"/>
</dbReference>
<evidence type="ECO:0000313" key="2">
    <source>
        <dbReference type="EMBL" id="KAK3088287.1"/>
    </source>
</evidence>
<feature type="region of interest" description="Disordered" evidence="1">
    <location>
        <begin position="75"/>
        <end position="94"/>
    </location>
</feature>
<feature type="region of interest" description="Disordered" evidence="1">
    <location>
        <begin position="143"/>
        <end position="164"/>
    </location>
</feature>
<proteinExistence type="predicted"/>
<feature type="region of interest" description="Disordered" evidence="1">
    <location>
        <begin position="289"/>
        <end position="329"/>
    </location>
</feature>
<feature type="compositionally biased region" description="Polar residues" evidence="1">
    <location>
        <begin position="672"/>
        <end position="682"/>
    </location>
</feature>
<dbReference type="AlphaFoldDB" id="A0AA89BMH1"/>
<feature type="region of interest" description="Disordered" evidence="1">
    <location>
        <begin position="510"/>
        <end position="529"/>
    </location>
</feature>
<feature type="region of interest" description="Disordered" evidence="1">
    <location>
        <begin position="614"/>
        <end position="641"/>
    </location>
</feature>
<keyword evidence="3" id="KW-1185">Reference proteome</keyword>
<feature type="compositionally biased region" description="Polar residues" evidence="1">
    <location>
        <begin position="289"/>
        <end position="309"/>
    </location>
</feature>
<evidence type="ECO:0000256" key="1">
    <source>
        <dbReference type="SAM" id="MobiDB-lite"/>
    </source>
</evidence>
<accession>A0AA89BMH1</accession>
<evidence type="ECO:0000313" key="3">
    <source>
        <dbReference type="Proteomes" id="UP001186944"/>
    </source>
</evidence>
<reference evidence="2" key="1">
    <citation type="submission" date="2019-08" db="EMBL/GenBank/DDBJ databases">
        <title>The improved chromosome-level genome for the pearl oyster Pinctada fucata martensii using PacBio sequencing and Hi-C.</title>
        <authorList>
            <person name="Zheng Z."/>
        </authorList>
    </citation>
    <scope>NUCLEOTIDE SEQUENCE</scope>
    <source>
        <strain evidence="2">ZZ-2019</strain>
        <tissue evidence="2">Adductor muscle</tissue>
    </source>
</reference>
<feature type="compositionally biased region" description="Basic residues" evidence="1">
    <location>
        <begin position="250"/>
        <end position="266"/>
    </location>
</feature>
<feature type="region of interest" description="Disordered" evidence="1">
    <location>
        <begin position="214"/>
        <end position="270"/>
    </location>
</feature>
<feature type="compositionally biased region" description="Polar residues" evidence="1">
    <location>
        <begin position="214"/>
        <end position="249"/>
    </location>
</feature>
<dbReference type="Proteomes" id="UP001186944">
    <property type="component" value="Unassembled WGS sequence"/>
</dbReference>
<name>A0AA89BMH1_PINIB</name>
<feature type="region of interest" description="Disordered" evidence="1">
    <location>
        <begin position="662"/>
        <end position="682"/>
    </location>
</feature>
<organism evidence="2 3">
    <name type="scientific">Pinctada imbricata</name>
    <name type="common">Atlantic pearl-oyster</name>
    <name type="synonym">Pinctada martensii</name>
    <dbReference type="NCBI Taxonomy" id="66713"/>
    <lineage>
        <taxon>Eukaryota</taxon>
        <taxon>Metazoa</taxon>
        <taxon>Spiralia</taxon>
        <taxon>Lophotrochozoa</taxon>
        <taxon>Mollusca</taxon>
        <taxon>Bivalvia</taxon>
        <taxon>Autobranchia</taxon>
        <taxon>Pteriomorphia</taxon>
        <taxon>Pterioida</taxon>
        <taxon>Pterioidea</taxon>
        <taxon>Pteriidae</taxon>
        <taxon>Pinctada</taxon>
    </lineage>
</organism>
<protein>
    <submittedName>
        <fullName evidence="2">Uncharacterized protein</fullName>
    </submittedName>
</protein>
<comment type="caution">
    <text evidence="2">The sequence shown here is derived from an EMBL/GenBank/DDBJ whole genome shotgun (WGS) entry which is preliminary data.</text>
</comment>
<sequence>MTADEKPEASHDYNFYLDRQLQNKLLEQDEILEASELYAKLTGANDSKTLTTKAAFAKADAIIGWINDSKVVLRKPDRESSNSNKNSNPIPNGYQMWKDARNKNLQDSYVFKHYYDMHGYIEQYRRDHTNVFIYRSPTSIQSMQGEGAQRYSQQNNNAPPVTSQVSHQQTTPVCSHCNSSNNVPNYLAALQYTNRCSSIVGGGNPYTHSPYSCYPTSQTPGGQSVYSQQTNSTRPSAHGSHSSLSQRNSSYHKHSHQPSSSCRKHRPPVDSASQAFKYKLAPETYWGNTVTRSESQNSLESDKTSTSSGADAKTSRVGSAKGGKTPTKVSVPAVPAIQNQIQTVSVQNPTVRAPETPISTTVRALDTLACVAGDKQQNSRRRGFSENFAKKIMTSSGNDSQEDDLGMFVSDDGSDDFLYSDMSDAISISQLSTACLGADVRVKRDTDDLEPSCTFHVFPNEYALDNTLSVLNTRSVTWYPASSSVLSTPKPPKKEWNNFQTSLKNFKREGSKDFQNELPGNPKDEHPHMEGMTWCEKLELLRSVNKRKEKPKTKVQKLTYFKESEDNPLPAPLVREATRAQLYEQRRIKHLLQQARMKGFNHFDWLKEYESQRFRHSGSTDSSSDSDSDNGEGRTSRHLSNCRMGYNDGVLLSRYNMKKSVKGDNRKAVPSINRTNTEIFQD</sequence>